<protein>
    <submittedName>
        <fullName evidence="4">CheY-like chemotaxis protein</fullName>
    </submittedName>
</protein>
<evidence type="ECO:0000256" key="1">
    <source>
        <dbReference type="ARBA" id="ARBA00022553"/>
    </source>
</evidence>
<feature type="domain" description="Response regulatory" evidence="3">
    <location>
        <begin position="53"/>
        <end position="163"/>
    </location>
</feature>
<keyword evidence="5" id="KW-1185">Reference proteome</keyword>
<dbReference type="SUPFAM" id="SSF52172">
    <property type="entry name" value="CheY-like"/>
    <property type="match status" value="1"/>
</dbReference>
<evidence type="ECO:0000259" key="3">
    <source>
        <dbReference type="PROSITE" id="PS50110"/>
    </source>
</evidence>
<gene>
    <name evidence="4" type="ORF">ABIE08_004005</name>
</gene>
<evidence type="ECO:0000313" key="4">
    <source>
        <dbReference type="EMBL" id="MET4636054.1"/>
    </source>
</evidence>
<dbReference type="EMBL" id="JBEPSM010000003">
    <property type="protein sequence ID" value="MET4636054.1"/>
    <property type="molecule type" value="Genomic_DNA"/>
</dbReference>
<name>A0ABV2R441_9HYPH</name>
<evidence type="ECO:0000256" key="2">
    <source>
        <dbReference type="PROSITE-ProRule" id="PRU00169"/>
    </source>
</evidence>
<keyword evidence="1 2" id="KW-0597">Phosphoprotein</keyword>
<organism evidence="4 5">
    <name type="scientific">Kaistia defluvii</name>
    <dbReference type="NCBI Taxonomy" id="410841"/>
    <lineage>
        <taxon>Bacteria</taxon>
        <taxon>Pseudomonadati</taxon>
        <taxon>Pseudomonadota</taxon>
        <taxon>Alphaproteobacteria</taxon>
        <taxon>Hyphomicrobiales</taxon>
        <taxon>Kaistiaceae</taxon>
        <taxon>Kaistia</taxon>
    </lineage>
</organism>
<dbReference type="PANTHER" id="PTHR44591:SF24">
    <property type="entry name" value="PROTEIN-GLUTAMATE METHYLESTERASE_PROTEIN-GLUTAMINE GLUTAMINASE 1"/>
    <property type="match status" value="1"/>
</dbReference>
<accession>A0ABV2R441</accession>
<dbReference type="InterPro" id="IPR001789">
    <property type="entry name" value="Sig_transdc_resp-reg_receiver"/>
</dbReference>
<sequence length="173" mass="18708">MPEQGVGCGAFSAQTGSLKEKSRSSWNQTLSSRLKRREDSWGPGYFVSGVRPRVLVIEDEPIILMLLEEYLLDAGCDLVASAATLEKALVLAATEDVDFAILDVSLGAQSSFPVAEALLQRDIPFLFASGFGSQALPAQYRGHRILAKPFDFAELVEGIDATLGNRFSLRKGA</sequence>
<dbReference type="InterPro" id="IPR050595">
    <property type="entry name" value="Bact_response_regulator"/>
</dbReference>
<reference evidence="4 5" key="1">
    <citation type="submission" date="2024-06" db="EMBL/GenBank/DDBJ databases">
        <title>Sorghum-associated microbial communities from plants grown in Nebraska, USA.</title>
        <authorList>
            <person name="Schachtman D."/>
        </authorList>
    </citation>
    <scope>NUCLEOTIDE SEQUENCE [LARGE SCALE GENOMIC DNA]</scope>
    <source>
        <strain evidence="4 5">3207</strain>
    </source>
</reference>
<dbReference type="Gene3D" id="3.40.50.2300">
    <property type="match status" value="1"/>
</dbReference>
<proteinExistence type="predicted"/>
<dbReference type="Pfam" id="PF00072">
    <property type="entry name" value="Response_reg"/>
    <property type="match status" value="1"/>
</dbReference>
<dbReference type="RefSeq" id="WP_354553581.1">
    <property type="nucleotide sequence ID" value="NZ_JBEPSM010000003.1"/>
</dbReference>
<dbReference type="Proteomes" id="UP001549321">
    <property type="component" value="Unassembled WGS sequence"/>
</dbReference>
<comment type="caution">
    <text evidence="4">The sequence shown here is derived from an EMBL/GenBank/DDBJ whole genome shotgun (WGS) entry which is preliminary data.</text>
</comment>
<dbReference type="PANTHER" id="PTHR44591">
    <property type="entry name" value="STRESS RESPONSE REGULATOR PROTEIN 1"/>
    <property type="match status" value="1"/>
</dbReference>
<dbReference type="InterPro" id="IPR011006">
    <property type="entry name" value="CheY-like_superfamily"/>
</dbReference>
<dbReference type="PROSITE" id="PS50110">
    <property type="entry name" value="RESPONSE_REGULATORY"/>
    <property type="match status" value="1"/>
</dbReference>
<dbReference type="SMART" id="SM00448">
    <property type="entry name" value="REC"/>
    <property type="match status" value="1"/>
</dbReference>
<evidence type="ECO:0000313" key="5">
    <source>
        <dbReference type="Proteomes" id="UP001549321"/>
    </source>
</evidence>
<feature type="modified residue" description="4-aspartylphosphate" evidence="2">
    <location>
        <position position="103"/>
    </location>
</feature>